<comment type="similarity">
    <text evidence="1">Belongs to the AB hydrolase superfamily.</text>
</comment>
<dbReference type="GO" id="GO:0016787">
    <property type="term" value="F:hydrolase activity"/>
    <property type="evidence" value="ECO:0007669"/>
    <property type="project" value="UniProtKB-KW"/>
</dbReference>
<dbReference type="OrthoDB" id="408373at2759"/>
<evidence type="ECO:0000256" key="1">
    <source>
        <dbReference type="ARBA" id="ARBA00008645"/>
    </source>
</evidence>
<dbReference type="AlphaFoldDB" id="A0A5A7R0G2"/>
<evidence type="ECO:0000313" key="4">
    <source>
        <dbReference type="EMBL" id="GER51213.1"/>
    </source>
</evidence>
<reference evidence="5" key="1">
    <citation type="journal article" date="2019" name="Curr. Biol.">
        <title>Genome Sequence of Striga asiatica Provides Insight into the Evolution of Plant Parasitism.</title>
        <authorList>
            <person name="Yoshida S."/>
            <person name="Kim S."/>
            <person name="Wafula E.K."/>
            <person name="Tanskanen J."/>
            <person name="Kim Y.M."/>
            <person name="Honaas L."/>
            <person name="Yang Z."/>
            <person name="Spallek T."/>
            <person name="Conn C.E."/>
            <person name="Ichihashi Y."/>
            <person name="Cheong K."/>
            <person name="Cui S."/>
            <person name="Der J.P."/>
            <person name="Gundlach H."/>
            <person name="Jiao Y."/>
            <person name="Hori C."/>
            <person name="Ishida J.K."/>
            <person name="Kasahara H."/>
            <person name="Kiba T."/>
            <person name="Kim M.S."/>
            <person name="Koo N."/>
            <person name="Laohavisit A."/>
            <person name="Lee Y.H."/>
            <person name="Lumba S."/>
            <person name="McCourt P."/>
            <person name="Mortimer J.C."/>
            <person name="Mutuku J.M."/>
            <person name="Nomura T."/>
            <person name="Sasaki-Sekimoto Y."/>
            <person name="Seto Y."/>
            <person name="Wang Y."/>
            <person name="Wakatake T."/>
            <person name="Sakakibara H."/>
            <person name="Demura T."/>
            <person name="Yamaguchi S."/>
            <person name="Yoneyama K."/>
            <person name="Manabe R.I."/>
            <person name="Nelson D.C."/>
            <person name="Schulman A.H."/>
            <person name="Timko M.P."/>
            <person name="dePamphilis C.W."/>
            <person name="Choi D."/>
            <person name="Shirasu K."/>
        </authorList>
    </citation>
    <scope>NUCLEOTIDE SEQUENCE [LARGE SCALE GENOMIC DNA]</scope>
    <source>
        <strain evidence="5">cv. UVA1</strain>
    </source>
</reference>
<protein>
    <submittedName>
        <fullName evidence="4">Karrikin insensitive 2 divergent 7</fullName>
    </submittedName>
</protein>
<gene>
    <name evidence="4" type="ORF">STAS_28569</name>
</gene>
<name>A0A5A7R0G2_STRAF</name>
<dbReference type="Pfam" id="PF12697">
    <property type="entry name" value="Abhydrolase_6"/>
    <property type="match status" value="1"/>
</dbReference>
<dbReference type="InterPro" id="IPR000073">
    <property type="entry name" value="AB_hydrolase_1"/>
</dbReference>
<dbReference type="FunFam" id="3.40.50.1820:FF:000042">
    <property type="entry name" value="probable strigolactone esterase DAD2"/>
    <property type="match status" value="1"/>
</dbReference>
<feature type="domain" description="AB hydrolase-1" evidence="3">
    <location>
        <begin position="21"/>
        <end position="256"/>
    </location>
</feature>
<organism evidence="4 5">
    <name type="scientific">Striga asiatica</name>
    <name type="common">Asiatic witchweed</name>
    <name type="synonym">Buchnera asiatica</name>
    <dbReference type="NCBI Taxonomy" id="4170"/>
    <lineage>
        <taxon>Eukaryota</taxon>
        <taxon>Viridiplantae</taxon>
        <taxon>Streptophyta</taxon>
        <taxon>Embryophyta</taxon>
        <taxon>Tracheophyta</taxon>
        <taxon>Spermatophyta</taxon>
        <taxon>Magnoliopsida</taxon>
        <taxon>eudicotyledons</taxon>
        <taxon>Gunneridae</taxon>
        <taxon>Pentapetalae</taxon>
        <taxon>asterids</taxon>
        <taxon>lamiids</taxon>
        <taxon>Lamiales</taxon>
        <taxon>Orobanchaceae</taxon>
        <taxon>Buchnereae</taxon>
        <taxon>Striga</taxon>
    </lineage>
</organism>
<accession>A0A5A7R0G2</accession>
<dbReference type="InterPro" id="IPR029058">
    <property type="entry name" value="AB_hydrolase_fold"/>
</dbReference>
<dbReference type="Proteomes" id="UP000325081">
    <property type="component" value="Unassembled WGS sequence"/>
</dbReference>
<evidence type="ECO:0000259" key="3">
    <source>
        <dbReference type="Pfam" id="PF12697"/>
    </source>
</evidence>
<dbReference type="PANTHER" id="PTHR43039">
    <property type="entry name" value="ESTERASE-RELATED"/>
    <property type="match status" value="1"/>
</dbReference>
<keyword evidence="5" id="KW-1185">Reference proteome</keyword>
<evidence type="ECO:0000256" key="2">
    <source>
        <dbReference type="ARBA" id="ARBA00022801"/>
    </source>
</evidence>
<comment type="caution">
    <text evidence="4">The sequence shown here is derived from an EMBL/GenBank/DDBJ whole genome shotgun (WGS) entry which is preliminary data.</text>
</comment>
<sequence length="272" mass="29985">MSSTVGPAHNVRVLGSGETTVVLGHGFGTDQSAWKYLVPHLTDNYRVLLYDIMGAGSTDPNLYDFERYASLEGHSQDLIAILEEFHVTKCIFVGHSLSSMVGAVSSIFRPDLFRKIVMISACPRVANADDYYGGFDQEDVNQLYGAMEENFKTMMTGYAPIVVGGDLESEAMQEYSRTLFNMRPDIALSICRMIAGYDLRPYLGLIVIPCHIIQSSNDKLVPVAVAEYLHRSFGGKSVVELIPTEGHLPHLSAPDITIPALLRHINQDIADD</sequence>
<keyword evidence="2" id="KW-0378">Hydrolase</keyword>
<dbReference type="Gene3D" id="3.40.50.1820">
    <property type="entry name" value="alpha/beta hydrolase"/>
    <property type="match status" value="1"/>
</dbReference>
<evidence type="ECO:0000313" key="5">
    <source>
        <dbReference type="Proteomes" id="UP000325081"/>
    </source>
</evidence>
<dbReference type="SUPFAM" id="SSF53474">
    <property type="entry name" value="alpha/beta-Hydrolases"/>
    <property type="match status" value="1"/>
</dbReference>
<dbReference type="EMBL" id="BKCP01009626">
    <property type="protein sequence ID" value="GER51213.1"/>
    <property type="molecule type" value="Genomic_DNA"/>
</dbReference>
<proteinExistence type="inferred from homology"/>